<dbReference type="Proteomes" id="UP001487296">
    <property type="component" value="Unassembled WGS sequence"/>
</dbReference>
<feature type="domain" description="Transcription regulator PadR N-terminal" evidence="1">
    <location>
        <begin position="19"/>
        <end position="89"/>
    </location>
</feature>
<dbReference type="Gene3D" id="1.10.10.10">
    <property type="entry name" value="Winged helix-like DNA-binding domain superfamily/Winged helix DNA-binding domain"/>
    <property type="match status" value="1"/>
</dbReference>
<reference evidence="2 3" key="1">
    <citation type="submission" date="2024-04" db="EMBL/GenBank/DDBJ databases">
        <title>Human intestinal bacterial collection.</title>
        <authorList>
            <person name="Pauvert C."/>
            <person name="Hitch T.C.A."/>
            <person name="Clavel T."/>
        </authorList>
    </citation>
    <scope>NUCLEOTIDE SEQUENCE [LARGE SCALE GENOMIC DNA]</scope>
    <source>
        <strain evidence="2 3">CLA-AA-H145</strain>
    </source>
</reference>
<organism evidence="2 3">
    <name type="scientific">Hallella faecis</name>
    <dbReference type="NCBI Taxonomy" id="2841596"/>
    <lineage>
        <taxon>Bacteria</taxon>
        <taxon>Pseudomonadati</taxon>
        <taxon>Bacteroidota</taxon>
        <taxon>Bacteroidia</taxon>
        <taxon>Bacteroidales</taxon>
        <taxon>Prevotellaceae</taxon>
        <taxon>Hallella</taxon>
    </lineage>
</organism>
<dbReference type="EMBL" id="JBBNFP010000019">
    <property type="protein sequence ID" value="MEQ2486687.1"/>
    <property type="molecule type" value="Genomic_DNA"/>
</dbReference>
<proteinExistence type="predicted"/>
<name>A0ABV1FQK4_9BACT</name>
<evidence type="ECO:0000313" key="2">
    <source>
        <dbReference type="EMBL" id="MEQ2486687.1"/>
    </source>
</evidence>
<dbReference type="PANTHER" id="PTHR33169:SF14">
    <property type="entry name" value="TRANSCRIPTIONAL REGULATOR RV3488"/>
    <property type="match status" value="1"/>
</dbReference>
<keyword evidence="3" id="KW-1185">Reference proteome</keyword>
<comment type="caution">
    <text evidence="2">The sequence shown here is derived from an EMBL/GenBank/DDBJ whole genome shotgun (WGS) entry which is preliminary data.</text>
</comment>
<dbReference type="PANTHER" id="PTHR33169">
    <property type="entry name" value="PADR-FAMILY TRANSCRIPTIONAL REGULATOR"/>
    <property type="match status" value="1"/>
</dbReference>
<dbReference type="InterPro" id="IPR052509">
    <property type="entry name" value="Metal_resp_DNA-bind_regulator"/>
</dbReference>
<dbReference type="SUPFAM" id="SSF46785">
    <property type="entry name" value="Winged helix' DNA-binding domain"/>
    <property type="match status" value="1"/>
</dbReference>
<gene>
    <name evidence="2" type="ORF">AAAT34_06420</name>
</gene>
<dbReference type="InterPro" id="IPR036390">
    <property type="entry name" value="WH_DNA-bd_sf"/>
</dbReference>
<dbReference type="RefSeq" id="WP_215759755.1">
    <property type="nucleotide sequence ID" value="NZ_JAHKBE010000019.1"/>
</dbReference>
<dbReference type="InterPro" id="IPR036388">
    <property type="entry name" value="WH-like_DNA-bd_sf"/>
</dbReference>
<evidence type="ECO:0000313" key="3">
    <source>
        <dbReference type="Proteomes" id="UP001487296"/>
    </source>
</evidence>
<accession>A0ABV1FQK4</accession>
<evidence type="ECO:0000259" key="1">
    <source>
        <dbReference type="Pfam" id="PF03551"/>
    </source>
</evidence>
<dbReference type="InterPro" id="IPR005149">
    <property type="entry name" value="Tscrpt_reg_PadR_N"/>
</dbReference>
<sequence length="115" mass="13475">MNIENAKSQMRKGMLEYCILLLLERQPAYSSDIIRSLKEAELLVVEGTLYPLLNRLKREGLLQYRWEESRMGPPRKYYALTDVGLQMLRDLDKAWAEISNTVNYLKNHQPTTLQS</sequence>
<dbReference type="Pfam" id="PF03551">
    <property type="entry name" value="PadR"/>
    <property type="match status" value="1"/>
</dbReference>
<protein>
    <submittedName>
        <fullName evidence="2">PadR family transcriptional regulator</fullName>
    </submittedName>
</protein>